<feature type="binding site" evidence="1">
    <location>
        <position position="239"/>
    </location>
    <ligand>
        <name>substrate</name>
    </ligand>
</feature>
<dbReference type="SUPFAM" id="SSF51197">
    <property type="entry name" value="Clavaminate synthase-like"/>
    <property type="match status" value="1"/>
</dbReference>
<feature type="non-terminal residue" evidence="4">
    <location>
        <position position="1"/>
    </location>
</feature>
<dbReference type="GO" id="GO:0051747">
    <property type="term" value="F:cytosine C-5 DNA demethylase activity"/>
    <property type="evidence" value="ECO:0007669"/>
    <property type="project" value="TreeGrafter"/>
</dbReference>
<evidence type="ECO:0000313" key="4">
    <source>
        <dbReference type="EMBL" id="RAL14512.1"/>
    </source>
</evidence>
<dbReference type="GO" id="GO:0035516">
    <property type="term" value="F:broad specificity oxidative DNA demethylase activity"/>
    <property type="evidence" value="ECO:0007669"/>
    <property type="project" value="TreeGrafter"/>
</dbReference>
<dbReference type="InterPro" id="IPR032852">
    <property type="entry name" value="ALKBH2"/>
</dbReference>
<dbReference type="GO" id="GO:0006307">
    <property type="term" value="P:DNA alkylation repair"/>
    <property type="evidence" value="ECO:0007669"/>
    <property type="project" value="TreeGrafter"/>
</dbReference>
<feature type="domain" description="Fe2OG dioxygenase" evidence="3">
    <location>
        <begin position="217"/>
        <end position="323"/>
    </location>
</feature>
<dbReference type="GeneID" id="37199171"/>
<feature type="region of interest" description="Disordered" evidence="2">
    <location>
        <begin position="134"/>
        <end position="196"/>
    </location>
</feature>
<dbReference type="InterPro" id="IPR037151">
    <property type="entry name" value="AlkB-like_sf"/>
</dbReference>
<dbReference type="OrthoDB" id="545910at2759"/>
<dbReference type="STRING" id="1450537.A0A395I2V6"/>
<name>A0A395I2V6_ASPHC</name>
<feature type="region of interest" description="Disordered" evidence="2">
    <location>
        <begin position="1"/>
        <end position="41"/>
    </location>
</feature>
<feature type="binding site" evidence="1">
    <location>
        <position position="300"/>
    </location>
    <ligand>
        <name>2-oxoglutarate</name>
        <dbReference type="ChEBI" id="CHEBI:16810"/>
    </ligand>
</feature>
<proteinExistence type="predicted"/>
<feature type="binding site" evidence="1">
    <location>
        <position position="320"/>
    </location>
    <ligand>
        <name>2-oxoglutarate</name>
        <dbReference type="ChEBI" id="CHEBI:16810"/>
    </ligand>
</feature>
<dbReference type="PROSITE" id="PS51471">
    <property type="entry name" value="FE2OG_OXY"/>
    <property type="match status" value="1"/>
</dbReference>
<feature type="compositionally biased region" description="Polar residues" evidence="2">
    <location>
        <begin position="137"/>
        <end position="148"/>
    </location>
</feature>
<feature type="region of interest" description="Disordered" evidence="2">
    <location>
        <begin position="354"/>
        <end position="376"/>
    </location>
</feature>
<dbReference type="RefSeq" id="XP_025553666.1">
    <property type="nucleotide sequence ID" value="XM_025694882.1"/>
</dbReference>
<feature type="binding site" evidence="1">
    <location>
        <position position="226"/>
    </location>
    <ligand>
        <name>2-oxoglutarate</name>
        <dbReference type="ChEBI" id="CHEBI:16810"/>
    </ligand>
</feature>
<gene>
    <name evidence="4" type="ORF">BO97DRAFT_404061</name>
</gene>
<evidence type="ECO:0000313" key="5">
    <source>
        <dbReference type="Proteomes" id="UP000248961"/>
    </source>
</evidence>
<dbReference type="PANTHER" id="PTHR31573">
    <property type="entry name" value="ALPHA-KETOGLUTARATE-DEPENDENT DIOXYGENASE ALKB HOMOLOG 2"/>
    <property type="match status" value="1"/>
</dbReference>
<feature type="binding site" evidence="1">
    <location>
        <position position="314"/>
    </location>
    <ligand>
        <name>2-oxoglutarate</name>
        <dbReference type="ChEBI" id="CHEBI:16810"/>
    </ligand>
</feature>
<sequence length="376" mass="41825">MSKRINSFFQPIPSKKPKSDPEATTASSPSAPVATTHHPTYPMPIRDLPSHLFKPIANLERVIPPKAINNQPHLDLLYFQPFLPSPIARDLFNFLRNELPFYRVQYTIRRGPTETLINTPRYTTVFGVDETSIFIPGSQQDTPTTNSKDPNTPPIDSSPPKPPITLNPSLTLVESRTRAPPTTLKDKTKYNHPPRPIPPCLDVLRQAVEAATADGTHYNFCLVNYYATGDDSISYHSDDERFLGPNPTIASISLGGQRDFLLKHKPVAGSDVDAGKPLKFPLDSGDMIIMRGETQANWLHSIPKRKGAQGSQGRINITFRKAVVPGGTNNYYRYNVGDGAVYRWDESGKRMVAVKKEKESEPEGEKELQKVDGVKA</sequence>
<organism evidence="4 5">
    <name type="scientific">Aspergillus homomorphus (strain CBS 101889)</name>
    <dbReference type="NCBI Taxonomy" id="1450537"/>
    <lineage>
        <taxon>Eukaryota</taxon>
        <taxon>Fungi</taxon>
        <taxon>Dikarya</taxon>
        <taxon>Ascomycota</taxon>
        <taxon>Pezizomycotina</taxon>
        <taxon>Eurotiomycetes</taxon>
        <taxon>Eurotiomycetidae</taxon>
        <taxon>Eurotiales</taxon>
        <taxon>Aspergillaceae</taxon>
        <taxon>Aspergillus</taxon>
        <taxon>Aspergillus subgen. Circumdati</taxon>
    </lineage>
</organism>
<reference evidence="4 5" key="1">
    <citation type="submission" date="2018-02" db="EMBL/GenBank/DDBJ databases">
        <title>The genomes of Aspergillus section Nigri reveals drivers in fungal speciation.</title>
        <authorList>
            <consortium name="DOE Joint Genome Institute"/>
            <person name="Vesth T.C."/>
            <person name="Nybo J."/>
            <person name="Theobald S."/>
            <person name="Brandl J."/>
            <person name="Frisvad J.C."/>
            <person name="Nielsen K.F."/>
            <person name="Lyhne E.K."/>
            <person name="Kogle M.E."/>
            <person name="Kuo A."/>
            <person name="Riley R."/>
            <person name="Clum A."/>
            <person name="Nolan M."/>
            <person name="Lipzen A."/>
            <person name="Salamov A."/>
            <person name="Henrissat B."/>
            <person name="Wiebenga A."/>
            <person name="De vries R.P."/>
            <person name="Grigoriev I.V."/>
            <person name="Mortensen U.H."/>
            <person name="Andersen M.R."/>
            <person name="Baker S.E."/>
        </authorList>
    </citation>
    <scope>NUCLEOTIDE SEQUENCE [LARGE SCALE GENOMIC DNA]</scope>
    <source>
        <strain evidence="4 5">CBS 101889</strain>
    </source>
</reference>
<dbReference type="EMBL" id="KZ824274">
    <property type="protein sequence ID" value="RAL14512.1"/>
    <property type="molecule type" value="Genomic_DNA"/>
</dbReference>
<feature type="binding site" evidence="1">
    <location>
        <position position="224"/>
    </location>
    <ligand>
        <name>2-oxoglutarate</name>
        <dbReference type="ChEBI" id="CHEBI:16810"/>
    </ligand>
</feature>
<dbReference type="VEuPathDB" id="FungiDB:BO97DRAFT_404061"/>
<evidence type="ECO:0000259" key="3">
    <source>
        <dbReference type="PROSITE" id="PS51471"/>
    </source>
</evidence>
<dbReference type="Pfam" id="PF13532">
    <property type="entry name" value="2OG-FeII_Oxy_2"/>
    <property type="match status" value="1"/>
</dbReference>
<dbReference type="Proteomes" id="UP000248961">
    <property type="component" value="Unassembled WGS sequence"/>
</dbReference>
<dbReference type="PANTHER" id="PTHR31573:SF1">
    <property type="entry name" value="DNA OXIDATIVE DEMETHYLASE ALKBH2"/>
    <property type="match status" value="1"/>
</dbReference>
<protein>
    <recommendedName>
        <fullName evidence="3">Fe2OG dioxygenase domain-containing protein</fullName>
    </recommendedName>
</protein>
<feature type="binding site" evidence="1">
    <location>
        <position position="318"/>
    </location>
    <ligand>
        <name>2-oxoglutarate</name>
        <dbReference type="ChEBI" id="CHEBI:16810"/>
    </ligand>
</feature>
<evidence type="ECO:0000256" key="2">
    <source>
        <dbReference type="SAM" id="MobiDB-lite"/>
    </source>
</evidence>
<dbReference type="InterPro" id="IPR005123">
    <property type="entry name" value="Oxoglu/Fe-dep_dioxygenase_dom"/>
</dbReference>
<feature type="compositionally biased region" description="Low complexity" evidence="2">
    <location>
        <begin position="22"/>
        <end position="36"/>
    </location>
</feature>
<dbReference type="GO" id="GO:0008198">
    <property type="term" value="F:ferrous iron binding"/>
    <property type="evidence" value="ECO:0007669"/>
    <property type="project" value="TreeGrafter"/>
</dbReference>
<feature type="binding site" evidence="1">
    <location>
        <position position="236"/>
    </location>
    <ligand>
        <name>2-oxoglutarate</name>
        <dbReference type="ChEBI" id="CHEBI:16810"/>
    </ligand>
</feature>
<keyword evidence="5" id="KW-1185">Reference proteome</keyword>
<evidence type="ECO:0000256" key="1">
    <source>
        <dbReference type="PIRSR" id="PIRSR632852-1"/>
    </source>
</evidence>
<dbReference type="InterPro" id="IPR027450">
    <property type="entry name" value="AlkB-like"/>
</dbReference>
<accession>A0A395I2V6</accession>
<dbReference type="AlphaFoldDB" id="A0A395I2V6"/>
<dbReference type="Gene3D" id="2.60.120.590">
    <property type="entry name" value="Alpha-ketoglutarate-dependent dioxygenase AlkB-like"/>
    <property type="match status" value="1"/>
</dbReference>
<feature type="compositionally biased region" description="Pro residues" evidence="2">
    <location>
        <begin position="151"/>
        <end position="165"/>
    </location>
</feature>